<evidence type="ECO:0008006" key="2">
    <source>
        <dbReference type="Google" id="ProtNLM"/>
    </source>
</evidence>
<dbReference type="EMBL" id="DTGZ01000162">
    <property type="protein sequence ID" value="HGV98340.1"/>
    <property type="molecule type" value="Genomic_DNA"/>
</dbReference>
<gene>
    <name evidence="1" type="ORF">ENV60_08620</name>
</gene>
<reference evidence="1" key="1">
    <citation type="journal article" date="2020" name="mSystems">
        <title>Genome- and Community-Level Interaction Insights into Carbon Utilization and Element Cycling Functions of Hydrothermarchaeota in Hydrothermal Sediment.</title>
        <authorList>
            <person name="Zhou Z."/>
            <person name="Liu Y."/>
            <person name="Xu W."/>
            <person name="Pan J."/>
            <person name="Luo Z.H."/>
            <person name="Li M."/>
        </authorList>
    </citation>
    <scope>NUCLEOTIDE SEQUENCE [LARGE SCALE GENOMIC DNA]</scope>
    <source>
        <strain evidence="1">SpSt-774</strain>
    </source>
</reference>
<protein>
    <recommendedName>
        <fullName evidence="2">T9SS type A sorting domain-containing protein</fullName>
    </recommendedName>
</protein>
<accession>A0A7C4XNC5</accession>
<dbReference type="AlphaFoldDB" id="A0A7C4XNC5"/>
<name>A0A7C4XNC5_UNCW3</name>
<proteinExistence type="predicted"/>
<organism evidence="1">
    <name type="scientific">candidate division WOR-3 bacterium</name>
    <dbReference type="NCBI Taxonomy" id="2052148"/>
    <lineage>
        <taxon>Bacteria</taxon>
        <taxon>Bacteria division WOR-3</taxon>
    </lineage>
</organism>
<sequence>MKGKLVARLSGYGEGGRPPHQINSNAIKWDIVKIASDIYIFKLTAVSRETGERKTVIKKFAIVK</sequence>
<comment type="caution">
    <text evidence="1">The sequence shown here is derived from an EMBL/GenBank/DDBJ whole genome shotgun (WGS) entry which is preliminary data.</text>
</comment>
<evidence type="ECO:0000313" key="1">
    <source>
        <dbReference type="EMBL" id="HGV98340.1"/>
    </source>
</evidence>